<evidence type="ECO:0000256" key="7">
    <source>
        <dbReference type="ARBA" id="ARBA00022782"/>
    </source>
</evidence>
<name>A0ABD2Q7U5_9PLAT</name>
<keyword evidence="3" id="KW-0217">Developmental protein</keyword>
<evidence type="ECO:0000313" key="12">
    <source>
        <dbReference type="EMBL" id="KAL3315644.1"/>
    </source>
</evidence>
<evidence type="ECO:0000313" key="13">
    <source>
        <dbReference type="Proteomes" id="UP001626550"/>
    </source>
</evidence>
<dbReference type="Proteomes" id="UP001626550">
    <property type="component" value="Unassembled WGS sequence"/>
</dbReference>
<feature type="domain" description="FZ" evidence="11">
    <location>
        <begin position="70"/>
        <end position="192"/>
    </location>
</feature>
<dbReference type="SUPFAM" id="SSF63501">
    <property type="entry name" value="Frizzled cysteine-rich domain"/>
    <property type="match status" value="1"/>
</dbReference>
<feature type="disulfide bond" evidence="9">
    <location>
        <begin position="85"/>
        <end position="131"/>
    </location>
</feature>
<evidence type="ECO:0000256" key="8">
    <source>
        <dbReference type="ARBA" id="ARBA00023157"/>
    </source>
</evidence>
<dbReference type="EMBL" id="JBJKFK010000698">
    <property type="protein sequence ID" value="KAL3315644.1"/>
    <property type="molecule type" value="Genomic_DNA"/>
</dbReference>
<dbReference type="InterPro" id="IPR015526">
    <property type="entry name" value="Frizzled/SFRP"/>
</dbReference>
<keyword evidence="8 9" id="KW-1015">Disulfide bond</keyword>
<comment type="caution">
    <text evidence="9">Lacks conserved residue(s) required for the propagation of feature annotation.</text>
</comment>
<evidence type="ECO:0000256" key="4">
    <source>
        <dbReference type="ARBA" id="ARBA00022525"/>
    </source>
</evidence>
<dbReference type="FunFam" id="1.10.2000.10:FF:000001">
    <property type="entry name" value="secreted frizzled-related protein 2"/>
    <property type="match status" value="1"/>
</dbReference>
<evidence type="ECO:0000256" key="9">
    <source>
        <dbReference type="PROSITE-ProRule" id="PRU00090"/>
    </source>
</evidence>
<evidence type="ECO:0000256" key="3">
    <source>
        <dbReference type="ARBA" id="ARBA00022473"/>
    </source>
</evidence>
<evidence type="ECO:0000256" key="5">
    <source>
        <dbReference type="ARBA" id="ARBA00022687"/>
    </source>
</evidence>
<dbReference type="GO" id="GO:0030154">
    <property type="term" value="P:cell differentiation"/>
    <property type="evidence" value="ECO:0007669"/>
    <property type="project" value="UniProtKB-KW"/>
</dbReference>
<reference evidence="12 13" key="1">
    <citation type="submission" date="2024-11" db="EMBL/GenBank/DDBJ databases">
        <title>Adaptive evolution of stress response genes in parasites aligns with host niche diversity.</title>
        <authorList>
            <person name="Hahn C."/>
            <person name="Resl P."/>
        </authorList>
    </citation>
    <scope>NUCLEOTIDE SEQUENCE [LARGE SCALE GENOMIC DNA]</scope>
    <source>
        <strain evidence="12">EGGRZ-B1_66</strain>
        <tissue evidence="12">Body</tissue>
    </source>
</reference>
<keyword evidence="5" id="KW-0879">Wnt signaling pathway</keyword>
<keyword evidence="7" id="KW-0221">Differentiation</keyword>
<keyword evidence="13" id="KW-1185">Reference proteome</keyword>
<evidence type="ECO:0000256" key="1">
    <source>
        <dbReference type="ARBA" id="ARBA00004613"/>
    </source>
</evidence>
<dbReference type="GO" id="GO:0005576">
    <property type="term" value="C:extracellular region"/>
    <property type="evidence" value="ECO:0007669"/>
    <property type="project" value="UniProtKB-SubCell"/>
</dbReference>
<dbReference type="GO" id="GO:0016055">
    <property type="term" value="P:Wnt signaling pathway"/>
    <property type="evidence" value="ECO:0007669"/>
    <property type="project" value="UniProtKB-KW"/>
</dbReference>
<sequence length="216" mass="24413">MRLLFIASCLLLAAAQDSFWRPDDSGPVRIDSDEIAANAFDEAEPVTSNSNVEKETMDTLSDWSKILSNYGSPVCHKIPDNMTLCKEVGYDKMLLPNYLQHETLEEVVQQSKVWVSLANSQCHPDLSKMLCSLYAPVCIEGHKDRFILPCRRLCEEVKRDCLPKMLQFSFSWPEFLKCDRYPEKSSGLCIEPSSQPSQSLPLLPSLKNLTNFGCNV</sequence>
<accession>A0ABD2Q7U5</accession>
<dbReference type="Pfam" id="PF01392">
    <property type="entry name" value="Fz"/>
    <property type="match status" value="1"/>
</dbReference>
<dbReference type="AlphaFoldDB" id="A0ABD2Q7U5"/>
<protein>
    <submittedName>
        <fullName evidence="12">Secreted frizzled- protein 5</fullName>
    </submittedName>
</protein>
<dbReference type="PROSITE" id="PS50038">
    <property type="entry name" value="FZ"/>
    <property type="match status" value="1"/>
</dbReference>
<dbReference type="PANTHER" id="PTHR11309:SF148">
    <property type="entry name" value="SECRETED FRIZZLED-RELATED PROTEIN 1"/>
    <property type="match status" value="1"/>
</dbReference>
<gene>
    <name evidence="12" type="primary">SFRP5</name>
    <name evidence="12" type="ORF">Ciccas_005717</name>
</gene>
<evidence type="ECO:0000256" key="2">
    <source>
        <dbReference type="ARBA" id="ARBA00010054"/>
    </source>
</evidence>
<dbReference type="InterPro" id="IPR020067">
    <property type="entry name" value="Frizzled_dom"/>
</dbReference>
<proteinExistence type="inferred from homology"/>
<comment type="similarity">
    <text evidence="2">Belongs to the secreted frizzled-related protein (sFRP) family.</text>
</comment>
<comment type="subcellular location">
    <subcellularLocation>
        <location evidence="1">Secreted</location>
    </subcellularLocation>
</comment>
<evidence type="ECO:0000256" key="6">
    <source>
        <dbReference type="ARBA" id="ARBA00022729"/>
    </source>
</evidence>
<feature type="disulfide bond" evidence="9">
    <location>
        <begin position="154"/>
        <end position="178"/>
    </location>
</feature>
<dbReference type="InterPro" id="IPR036790">
    <property type="entry name" value="Frizzled_dom_sf"/>
</dbReference>
<keyword evidence="6 10" id="KW-0732">Signal</keyword>
<organism evidence="12 13">
    <name type="scientific">Cichlidogyrus casuarinus</name>
    <dbReference type="NCBI Taxonomy" id="1844966"/>
    <lineage>
        <taxon>Eukaryota</taxon>
        <taxon>Metazoa</taxon>
        <taxon>Spiralia</taxon>
        <taxon>Lophotrochozoa</taxon>
        <taxon>Platyhelminthes</taxon>
        <taxon>Monogenea</taxon>
        <taxon>Monopisthocotylea</taxon>
        <taxon>Dactylogyridea</taxon>
        <taxon>Ancyrocephalidae</taxon>
        <taxon>Cichlidogyrus</taxon>
    </lineage>
</organism>
<evidence type="ECO:0000256" key="10">
    <source>
        <dbReference type="SAM" id="SignalP"/>
    </source>
</evidence>
<evidence type="ECO:0000259" key="11">
    <source>
        <dbReference type="PROSITE" id="PS50038"/>
    </source>
</evidence>
<keyword evidence="4" id="KW-0964">Secreted</keyword>
<comment type="caution">
    <text evidence="12">The sequence shown here is derived from an EMBL/GenBank/DDBJ whole genome shotgun (WGS) entry which is preliminary data.</text>
</comment>
<dbReference type="PANTHER" id="PTHR11309">
    <property type="entry name" value="FRIZZLED"/>
    <property type="match status" value="1"/>
</dbReference>
<dbReference type="Gene3D" id="1.10.2000.10">
    <property type="entry name" value="Frizzled cysteine-rich domain"/>
    <property type="match status" value="1"/>
</dbReference>
<dbReference type="SMART" id="SM00063">
    <property type="entry name" value="FRI"/>
    <property type="match status" value="1"/>
</dbReference>
<feature type="signal peptide" evidence="10">
    <location>
        <begin position="1"/>
        <end position="15"/>
    </location>
</feature>
<feature type="chain" id="PRO_5044882684" evidence="10">
    <location>
        <begin position="16"/>
        <end position="216"/>
    </location>
</feature>